<dbReference type="RefSeq" id="XP_030645099.1">
    <property type="nucleotide sequence ID" value="XM_030789239.1"/>
</dbReference>
<feature type="transmembrane region" description="Helical" evidence="13">
    <location>
        <begin position="217"/>
        <end position="236"/>
    </location>
</feature>
<protein>
    <recommendedName>
        <fullName evidence="11">Solute carrier family 45 member 4</fullName>
    </recommendedName>
</protein>
<keyword evidence="14" id="KW-1185">Reference proteome</keyword>
<keyword evidence="6 13" id="KW-1133">Transmembrane helix</keyword>
<dbReference type="PANTHER" id="PTHR19432:SF7">
    <property type="entry name" value="SOLUTE CARRIER FAMILY 45 MEMBER 4"/>
    <property type="match status" value="1"/>
</dbReference>
<evidence type="ECO:0000313" key="14">
    <source>
        <dbReference type="Proteomes" id="UP000504632"/>
    </source>
</evidence>
<evidence type="ECO:0000256" key="12">
    <source>
        <dbReference type="SAM" id="MobiDB-lite"/>
    </source>
</evidence>
<dbReference type="FunFam" id="1.20.1250.20:FF:000328">
    <property type="entry name" value="Solute carrier family 45 member 4"/>
    <property type="match status" value="1"/>
</dbReference>
<dbReference type="Pfam" id="PF07690">
    <property type="entry name" value="MFS_1"/>
    <property type="match status" value="1"/>
</dbReference>
<feature type="transmembrane region" description="Helical" evidence="13">
    <location>
        <begin position="713"/>
        <end position="735"/>
    </location>
</feature>
<comment type="function">
    <text evidence="10">Proton-associated sucrose transporter. May be able to transport also glucose and fructose.</text>
</comment>
<feature type="transmembrane region" description="Helical" evidence="13">
    <location>
        <begin position="747"/>
        <end position="769"/>
    </location>
</feature>
<keyword evidence="2" id="KW-0813">Transport</keyword>
<evidence type="ECO:0000256" key="8">
    <source>
        <dbReference type="ARBA" id="ARBA00038193"/>
    </source>
</evidence>
<keyword evidence="5" id="KW-0769">Symport</keyword>
<dbReference type="Proteomes" id="UP000504632">
    <property type="component" value="Chromosome 12"/>
</dbReference>
<evidence type="ECO:0000256" key="4">
    <source>
        <dbReference type="ARBA" id="ARBA00022692"/>
    </source>
</evidence>
<evidence type="ECO:0000256" key="2">
    <source>
        <dbReference type="ARBA" id="ARBA00022448"/>
    </source>
</evidence>
<feature type="region of interest" description="Disordered" evidence="12">
    <location>
        <begin position="512"/>
        <end position="541"/>
    </location>
</feature>
<dbReference type="AlphaFoldDB" id="A0A6J2WKX6"/>
<proteinExistence type="inferred from homology"/>
<feature type="compositionally biased region" description="Basic residues" evidence="12">
    <location>
        <begin position="514"/>
        <end position="525"/>
    </location>
</feature>
<feature type="transmembrane region" description="Helical" evidence="13">
    <location>
        <begin position="111"/>
        <end position="132"/>
    </location>
</feature>
<feature type="transmembrane region" description="Helical" evidence="13">
    <location>
        <begin position="177"/>
        <end position="196"/>
    </location>
</feature>
<feature type="transmembrane region" description="Helical" evidence="13">
    <location>
        <begin position="87"/>
        <end position="105"/>
    </location>
</feature>
<feature type="transmembrane region" description="Helical" evidence="13">
    <location>
        <begin position="670"/>
        <end position="692"/>
    </location>
</feature>
<evidence type="ECO:0000256" key="5">
    <source>
        <dbReference type="ARBA" id="ARBA00022847"/>
    </source>
</evidence>
<evidence type="ECO:0000256" key="10">
    <source>
        <dbReference type="ARBA" id="ARBA00053170"/>
    </source>
</evidence>
<feature type="transmembrane region" description="Helical" evidence="13">
    <location>
        <begin position="256"/>
        <end position="274"/>
    </location>
</feature>
<name>A0A6J2WKX6_CHACN</name>
<feature type="transmembrane region" description="Helical" evidence="13">
    <location>
        <begin position="561"/>
        <end position="582"/>
    </location>
</feature>
<evidence type="ECO:0000313" key="15">
    <source>
        <dbReference type="RefSeq" id="XP_030645099.1"/>
    </source>
</evidence>
<comment type="catalytic activity">
    <reaction evidence="9">
        <text>sucrose(out) + H(+)(out) = sucrose(in) + H(+)(in)</text>
        <dbReference type="Rhea" id="RHEA:72187"/>
        <dbReference type="ChEBI" id="CHEBI:15378"/>
        <dbReference type="ChEBI" id="CHEBI:17992"/>
    </reaction>
</comment>
<dbReference type="CTD" id="100329687"/>
<dbReference type="SUPFAM" id="SSF103473">
    <property type="entry name" value="MFS general substrate transporter"/>
    <property type="match status" value="2"/>
</dbReference>
<dbReference type="Gene3D" id="1.20.1250.20">
    <property type="entry name" value="MFS general substrate transporter like domains"/>
    <property type="match status" value="2"/>
</dbReference>
<feature type="transmembrane region" description="Helical" evidence="13">
    <location>
        <begin position="645"/>
        <end position="664"/>
    </location>
</feature>
<reference evidence="15" key="1">
    <citation type="submission" date="2025-08" db="UniProtKB">
        <authorList>
            <consortium name="RefSeq"/>
        </authorList>
    </citation>
    <scope>IDENTIFICATION</scope>
</reference>
<keyword evidence="4 13" id="KW-0812">Transmembrane</keyword>
<dbReference type="GO" id="GO:0008506">
    <property type="term" value="F:sucrose:proton symporter activity"/>
    <property type="evidence" value="ECO:0007669"/>
    <property type="project" value="TreeGrafter"/>
</dbReference>
<dbReference type="GO" id="GO:0016020">
    <property type="term" value="C:membrane"/>
    <property type="evidence" value="ECO:0007669"/>
    <property type="project" value="UniProtKB-SubCell"/>
</dbReference>
<evidence type="ECO:0000256" key="11">
    <source>
        <dbReference type="ARBA" id="ARBA00073404"/>
    </source>
</evidence>
<feature type="region of interest" description="Disordered" evidence="12">
    <location>
        <begin position="22"/>
        <end position="66"/>
    </location>
</feature>
<evidence type="ECO:0000256" key="9">
    <source>
        <dbReference type="ARBA" id="ARBA00052722"/>
    </source>
</evidence>
<keyword evidence="3" id="KW-0597">Phosphoprotein</keyword>
<dbReference type="GeneID" id="115825409"/>
<dbReference type="InterPro" id="IPR036259">
    <property type="entry name" value="MFS_trans_sf"/>
</dbReference>
<evidence type="ECO:0000256" key="6">
    <source>
        <dbReference type="ARBA" id="ARBA00022989"/>
    </source>
</evidence>
<comment type="similarity">
    <text evidence="8">Belongs to the glycoside-pentoside-hexuronide (GPH) cation symporter transporter (TC 2.A.2) family.</text>
</comment>
<evidence type="ECO:0000256" key="7">
    <source>
        <dbReference type="ARBA" id="ARBA00023136"/>
    </source>
</evidence>
<sequence>MPATMAPQNTDADAMQVQDLVVVPAQKGGGEGGGANRGDGGGGGGGGGGSGGRDLESGEESVSEGSIDRIPLRQWVMHGAVMFGREFCYAMETALVTPVLLQIGLPEQYNSLTWFLSPVLGLIFTPLIGSASDRCTLRWGRRRPFILALCVGVLLGVALFLNGSIIGLAIGDEPNNQPIGIVLTVLGVVVLDFCADASEGPIRAYLLDVADTEEQDMALNIHAFSSGLGGAVGYALGGLDWTHTFLGHAFKSQEQILFIFAAILFIVSVALHLFSIEEQQYSPQPDRLDEENDAAPPVKLNGHLTLEHRPHLDLIREDEPYDPYDPYEDARSERDLDMDFLDVDLVRSKSDSVLAMPDATLDHDTLFLHEIEPSIFQDRLSSCQGSPPRRSSSAGSHELLRTKISRLSAFLQEIDHEGEEALLNNQLNEAKATNGQPPSLNGANGQACQGLGMKASSTNASMRRRRHTFYRQPSCTFSYYGRIGSHRYRYRRANAALLIKPSRSMNDIYEMQKRQRRKQRHRNRHQSGNTNSSGDTESEEGETETTVRLLWLSMMKMPKELLRLCVCHLLTWFSIIAEAVFYTDFMGQVIYEGDPTAPDNSTDLQNYHKGVQMGCWGLVIYAATAAVCSAVLQKYLDNFDLSIKVIYILGTLGFSIGTAVMAIFPNVYVSMVMISSMGIISMSISYCPYALLGQYHEIKEYIHHSPGSSKRGFGIDCAILSCQVYISQILVASALGAVMEAVGTVRVIPMVASGSSFLGFLTACFLVIYPTSHAEAETSKSEQTKALTAAEGGVTEKPSFLKLTRKGTTTTTCKVECESTL</sequence>
<evidence type="ECO:0000256" key="1">
    <source>
        <dbReference type="ARBA" id="ARBA00004141"/>
    </source>
</evidence>
<evidence type="ECO:0000256" key="13">
    <source>
        <dbReference type="SAM" id="Phobius"/>
    </source>
</evidence>
<dbReference type="InParanoid" id="A0A6J2WKX6"/>
<feature type="transmembrane region" description="Helical" evidence="13">
    <location>
        <begin position="611"/>
        <end position="633"/>
    </location>
</feature>
<feature type="transmembrane region" description="Helical" evidence="13">
    <location>
        <begin position="144"/>
        <end position="171"/>
    </location>
</feature>
<dbReference type="InterPro" id="IPR011701">
    <property type="entry name" value="MFS"/>
</dbReference>
<feature type="compositionally biased region" description="Gly residues" evidence="12">
    <location>
        <begin position="27"/>
        <end position="52"/>
    </location>
</feature>
<accession>A0A6J2WKX6</accession>
<gene>
    <name evidence="15" type="primary">slc45a4a</name>
</gene>
<organism evidence="14 15">
    <name type="scientific">Chanos chanos</name>
    <name type="common">Milkfish</name>
    <name type="synonym">Mugil chanos</name>
    <dbReference type="NCBI Taxonomy" id="29144"/>
    <lineage>
        <taxon>Eukaryota</taxon>
        <taxon>Metazoa</taxon>
        <taxon>Chordata</taxon>
        <taxon>Craniata</taxon>
        <taxon>Vertebrata</taxon>
        <taxon>Euteleostomi</taxon>
        <taxon>Actinopterygii</taxon>
        <taxon>Neopterygii</taxon>
        <taxon>Teleostei</taxon>
        <taxon>Ostariophysi</taxon>
        <taxon>Gonorynchiformes</taxon>
        <taxon>Chanidae</taxon>
        <taxon>Chanos</taxon>
    </lineage>
</organism>
<dbReference type="FunFam" id="1.20.1250.20:FF:000069">
    <property type="entry name" value="Solute carrier family 45 member 4"/>
    <property type="match status" value="1"/>
</dbReference>
<comment type="subcellular location">
    <subcellularLocation>
        <location evidence="1">Membrane</location>
        <topology evidence="1">Multi-pass membrane protein</topology>
    </subcellularLocation>
</comment>
<keyword evidence="7 13" id="KW-0472">Membrane</keyword>
<evidence type="ECO:0000256" key="3">
    <source>
        <dbReference type="ARBA" id="ARBA00022553"/>
    </source>
</evidence>
<dbReference type="PANTHER" id="PTHR19432">
    <property type="entry name" value="SUGAR TRANSPORTER"/>
    <property type="match status" value="1"/>
</dbReference>
<dbReference type="OrthoDB" id="28755at2759"/>